<evidence type="ECO:0000256" key="1">
    <source>
        <dbReference type="SAM" id="MobiDB-lite"/>
    </source>
</evidence>
<sequence>MDKDLAPLLPEQLRALRERAGLSRDALAKAIGLKGASSYQRYESADYRKKYIPVMLAELIAHALEGKGTPPIQQAEVLQLAGVRPTTPSEKQRHLSSYVKDSDQETESDEAELFIEADWRPFADEIATPERAKEIEALKTSNIIKRDTLQLVFDVVKNMDAKSIDMDKLPLDVVMTACIATHDVIATSNITEKPALIDLARSSFIKIAHMLVIMNLGLFDEAYGGPVKDPIKPKSVKP</sequence>
<dbReference type="InterPro" id="IPR010982">
    <property type="entry name" value="Lambda_DNA-bd_dom_sf"/>
</dbReference>
<dbReference type="PROSITE" id="PS50943">
    <property type="entry name" value="HTH_CROC1"/>
    <property type="match status" value="1"/>
</dbReference>
<dbReference type="Pfam" id="PF13560">
    <property type="entry name" value="HTH_31"/>
    <property type="match status" value="1"/>
</dbReference>
<dbReference type="EMBL" id="JAENHM010000030">
    <property type="protein sequence ID" value="MBK1837991.1"/>
    <property type="molecule type" value="Genomic_DNA"/>
</dbReference>
<dbReference type="Proteomes" id="UP000652760">
    <property type="component" value="Unassembled WGS sequence"/>
</dbReference>
<proteinExistence type="predicted"/>
<dbReference type="CDD" id="cd00093">
    <property type="entry name" value="HTH_XRE"/>
    <property type="match status" value="1"/>
</dbReference>
<evidence type="ECO:0000313" key="4">
    <source>
        <dbReference type="Proteomes" id="UP000652760"/>
    </source>
</evidence>
<dbReference type="SUPFAM" id="SSF47413">
    <property type="entry name" value="lambda repressor-like DNA-binding domains"/>
    <property type="match status" value="1"/>
</dbReference>
<dbReference type="InterPro" id="IPR001387">
    <property type="entry name" value="Cro/C1-type_HTH"/>
</dbReference>
<accession>A0ABS1F3M7</accession>
<feature type="region of interest" description="Disordered" evidence="1">
    <location>
        <begin position="85"/>
        <end position="107"/>
    </location>
</feature>
<dbReference type="RefSeq" id="WP_200193054.1">
    <property type="nucleotide sequence ID" value="NZ_JAENHM010000030.1"/>
</dbReference>
<protein>
    <submittedName>
        <fullName evidence="3">Helix-turn-helix domain-containing protein</fullName>
    </submittedName>
</protein>
<evidence type="ECO:0000313" key="3">
    <source>
        <dbReference type="EMBL" id="MBK1837991.1"/>
    </source>
</evidence>
<evidence type="ECO:0000259" key="2">
    <source>
        <dbReference type="PROSITE" id="PS50943"/>
    </source>
</evidence>
<dbReference type="SMART" id="SM00530">
    <property type="entry name" value="HTH_XRE"/>
    <property type="match status" value="1"/>
</dbReference>
<dbReference type="Gene3D" id="1.10.260.40">
    <property type="entry name" value="lambda repressor-like DNA-binding domains"/>
    <property type="match status" value="1"/>
</dbReference>
<organism evidence="3 4">
    <name type="scientific">Azospirillum endophyticum</name>
    <dbReference type="NCBI Taxonomy" id="2800326"/>
    <lineage>
        <taxon>Bacteria</taxon>
        <taxon>Pseudomonadati</taxon>
        <taxon>Pseudomonadota</taxon>
        <taxon>Alphaproteobacteria</taxon>
        <taxon>Rhodospirillales</taxon>
        <taxon>Azospirillaceae</taxon>
        <taxon>Azospirillum</taxon>
    </lineage>
</organism>
<feature type="domain" description="HTH cro/C1-type" evidence="2">
    <location>
        <begin position="13"/>
        <end position="44"/>
    </location>
</feature>
<comment type="caution">
    <text evidence="3">The sequence shown here is derived from an EMBL/GenBank/DDBJ whole genome shotgun (WGS) entry which is preliminary data.</text>
</comment>
<reference evidence="4" key="1">
    <citation type="submission" date="2021-01" db="EMBL/GenBank/DDBJ databases">
        <title>Genome public.</title>
        <authorList>
            <person name="Liu C."/>
            <person name="Sun Q."/>
        </authorList>
    </citation>
    <scope>NUCLEOTIDE SEQUENCE [LARGE SCALE GENOMIC DNA]</scope>
    <source>
        <strain evidence="4">YIM B02556</strain>
    </source>
</reference>
<name>A0ABS1F3M7_9PROT</name>
<gene>
    <name evidence="3" type="ORF">JHL17_11260</name>
</gene>
<keyword evidence="4" id="KW-1185">Reference proteome</keyword>